<evidence type="ECO:0000313" key="8">
    <source>
        <dbReference type="Proteomes" id="UP001497453"/>
    </source>
</evidence>
<feature type="domain" description="Survival protein SurE-like phosphatase/nucleotidase" evidence="6">
    <location>
        <begin position="21"/>
        <end position="227"/>
    </location>
</feature>
<feature type="chain" id="PRO_5045393974" description="Survival protein SurE-like phosphatase/nucleotidase domain-containing protein" evidence="5">
    <location>
        <begin position="19"/>
        <end position="306"/>
    </location>
</feature>
<feature type="compositionally biased region" description="Low complexity" evidence="4">
    <location>
        <begin position="58"/>
        <end position="68"/>
    </location>
</feature>
<accession>A0ABP1CTB0</accession>
<evidence type="ECO:0000259" key="6">
    <source>
        <dbReference type="Pfam" id="PF01975"/>
    </source>
</evidence>
<gene>
    <name evidence="7" type="ORF">GFSPODELE1_LOCUS1914</name>
</gene>
<dbReference type="SUPFAM" id="SSF64167">
    <property type="entry name" value="SurE-like"/>
    <property type="match status" value="1"/>
</dbReference>
<name>A0ABP1CTB0_9APHY</name>
<reference evidence="8" key="1">
    <citation type="submission" date="2024-04" db="EMBL/GenBank/DDBJ databases">
        <authorList>
            <person name="Shaw F."/>
            <person name="Minotto A."/>
        </authorList>
    </citation>
    <scope>NUCLEOTIDE SEQUENCE [LARGE SCALE GENOMIC DNA]</scope>
</reference>
<evidence type="ECO:0000256" key="3">
    <source>
        <dbReference type="ARBA" id="ARBA00022801"/>
    </source>
</evidence>
<dbReference type="PANTHER" id="PTHR30457:SF0">
    <property type="entry name" value="PHOSPHATASE, PUTATIVE (AFU_ORTHOLOGUE AFUA_4G01070)-RELATED"/>
    <property type="match status" value="1"/>
</dbReference>
<dbReference type="Proteomes" id="UP001497453">
    <property type="component" value="Chromosome 10"/>
</dbReference>
<keyword evidence="3" id="KW-0378">Hydrolase</keyword>
<comment type="similarity">
    <text evidence="1">Belongs to the SurE nucleotidase family.</text>
</comment>
<feature type="signal peptide" evidence="5">
    <location>
        <begin position="1"/>
        <end position="18"/>
    </location>
</feature>
<sequence length="306" mass="31755">MHLVLPAVVLSFVSSIIAQKIVLTNDDGWAVAQIRAQFDALTEANYDVILSAPAENKSGTGSSTTTPEPRTEPCQFNSCPAGSPAEGANATNPRFNYVNGFPVDSAKFGIQTLAPHFFNSAPDFVVSGPNVGLNTELSVFGSGTVGAACEGAKEGIPSIAFSGQGSSAVSYTTLDSDPTSSSTLSALFNANLTTIFMKALSASTASPVLPSGVALNVNFPHLDASTCAQPSDVQWVFARALPSLLPTDVNICDNGGRLPVDETVVHAGCFASVVVIDASWKIDVLGSTQRKVLDSLSHLDFACLPN</sequence>
<evidence type="ECO:0000256" key="5">
    <source>
        <dbReference type="SAM" id="SignalP"/>
    </source>
</evidence>
<evidence type="ECO:0000256" key="2">
    <source>
        <dbReference type="ARBA" id="ARBA00022723"/>
    </source>
</evidence>
<dbReference type="InterPro" id="IPR002828">
    <property type="entry name" value="SurE-like_Pase/nucleotidase"/>
</dbReference>
<dbReference type="PANTHER" id="PTHR30457">
    <property type="entry name" value="5'-NUCLEOTIDASE SURE"/>
    <property type="match status" value="1"/>
</dbReference>
<dbReference type="InterPro" id="IPR030048">
    <property type="entry name" value="SurE"/>
</dbReference>
<feature type="region of interest" description="Disordered" evidence="4">
    <location>
        <begin position="55"/>
        <end position="85"/>
    </location>
</feature>
<keyword evidence="2" id="KW-0479">Metal-binding</keyword>
<evidence type="ECO:0000256" key="1">
    <source>
        <dbReference type="ARBA" id="ARBA00011062"/>
    </source>
</evidence>
<keyword evidence="8" id="KW-1185">Reference proteome</keyword>
<dbReference type="Pfam" id="PF01975">
    <property type="entry name" value="SurE"/>
    <property type="match status" value="1"/>
</dbReference>
<proteinExistence type="inferred from homology"/>
<organism evidence="7 8">
    <name type="scientific">Somion occarium</name>
    <dbReference type="NCBI Taxonomy" id="3059160"/>
    <lineage>
        <taxon>Eukaryota</taxon>
        <taxon>Fungi</taxon>
        <taxon>Dikarya</taxon>
        <taxon>Basidiomycota</taxon>
        <taxon>Agaricomycotina</taxon>
        <taxon>Agaricomycetes</taxon>
        <taxon>Polyporales</taxon>
        <taxon>Cerrenaceae</taxon>
        <taxon>Somion</taxon>
    </lineage>
</organism>
<dbReference type="InterPro" id="IPR036523">
    <property type="entry name" value="SurE-like_sf"/>
</dbReference>
<keyword evidence="5" id="KW-0732">Signal</keyword>
<dbReference type="Gene3D" id="3.40.1210.10">
    <property type="entry name" value="Survival protein SurE-like phosphatase/nucleotidase"/>
    <property type="match status" value="1"/>
</dbReference>
<evidence type="ECO:0000313" key="7">
    <source>
        <dbReference type="EMBL" id="CAL1697927.1"/>
    </source>
</evidence>
<dbReference type="EMBL" id="OZ037953">
    <property type="protein sequence ID" value="CAL1697927.1"/>
    <property type="molecule type" value="Genomic_DNA"/>
</dbReference>
<evidence type="ECO:0000256" key="4">
    <source>
        <dbReference type="SAM" id="MobiDB-lite"/>
    </source>
</evidence>
<protein>
    <recommendedName>
        <fullName evidence="6">Survival protein SurE-like phosphatase/nucleotidase domain-containing protein</fullName>
    </recommendedName>
</protein>